<name>A0A212JAW4_9DELT</name>
<gene>
    <name evidence="5" type="primary">acoB</name>
    <name evidence="5" type="ORF">KL86DPRO_11066</name>
</gene>
<dbReference type="CDD" id="cd07036">
    <property type="entry name" value="TPP_PYR_E1-PDHc-beta_like"/>
    <property type="match status" value="1"/>
</dbReference>
<dbReference type="SUPFAM" id="SSF52922">
    <property type="entry name" value="TK C-terminal domain-like"/>
    <property type="match status" value="1"/>
</dbReference>
<proteinExistence type="predicted"/>
<evidence type="ECO:0000256" key="3">
    <source>
        <dbReference type="ARBA" id="ARBA00023052"/>
    </source>
</evidence>
<dbReference type="EMBL" id="FLUQ01000001">
    <property type="protein sequence ID" value="SBV96566.1"/>
    <property type="molecule type" value="Genomic_DNA"/>
</dbReference>
<evidence type="ECO:0000313" key="5">
    <source>
        <dbReference type="EMBL" id="SBV96566.1"/>
    </source>
</evidence>
<dbReference type="Gene3D" id="3.40.50.920">
    <property type="match status" value="1"/>
</dbReference>
<dbReference type="Gene3D" id="3.40.50.970">
    <property type="match status" value="1"/>
</dbReference>
<dbReference type="InterPro" id="IPR029061">
    <property type="entry name" value="THDP-binding"/>
</dbReference>
<dbReference type="Pfam" id="PF02779">
    <property type="entry name" value="Transket_pyr"/>
    <property type="match status" value="1"/>
</dbReference>
<keyword evidence="2 5" id="KW-0560">Oxidoreductase</keyword>
<accession>A0A212JAW4</accession>
<dbReference type="SMART" id="SM00861">
    <property type="entry name" value="Transket_pyr"/>
    <property type="match status" value="1"/>
</dbReference>
<dbReference type="PANTHER" id="PTHR43257">
    <property type="entry name" value="PYRUVATE DEHYDROGENASE E1 COMPONENT BETA SUBUNIT"/>
    <property type="match status" value="1"/>
</dbReference>
<protein>
    <submittedName>
        <fullName evidence="5">Acetoin:2,6-dichlorophenolindophenol oxidoreductase subunit beta</fullName>
        <ecNumber evidence="5">1.1.1.-</ecNumber>
    </submittedName>
</protein>
<dbReference type="FunFam" id="3.40.50.920:FF:000001">
    <property type="entry name" value="Pyruvate dehydrogenase E1 beta subunit"/>
    <property type="match status" value="1"/>
</dbReference>
<dbReference type="FunFam" id="3.40.50.970:FF:000001">
    <property type="entry name" value="Pyruvate dehydrogenase E1 beta subunit"/>
    <property type="match status" value="1"/>
</dbReference>
<dbReference type="EC" id="1.1.1.-" evidence="5"/>
<evidence type="ECO:0000259" key="4">
    <source>
        <dbReference type="SMART" id="SM00861"/>
    </source>
</evidence>
<dbReference type="PANTHER" id="PTHR43257:SF2">
    <property type="entry name" value="PYRUVATE DEHYDROGENASE E1 COMPONENT SUBUNIT BETA"/>
    <property type="match status" value="1"/>
</dbReference>
<dbReference type="GO" id="GO:0016491">
    <property type="term" value="F:oxidoreductase activity"/>
    <property type="evidence" value="ECO:0007669"/>
    <property type="project" value="UniProtKB-KW"/>
</dbReference>
<dbReference type="AlphaFoldDB" id="A0A212JAW4"/>
<evidence type="ECO:0000256" key="2">
    <source>
        <dbReference type="ARBA" id="ARBA00023002"/>
    </source>
</evidence>
<reference evidence="5" key="1">
    <citation type="submission" date="2016-04" db="EMBL/GenBank/DDBJ databases">
        <authorList>
            <person name="Evans L.H."/>
            <person name="Alamgir A."/>
            <person name="Owens N."/>
            <person name="Weber N.D."/>
            <person name="Virtaneva K."/>
            <person name="Barbian K."/>
            <person name="Babar A."/>
            <person name="Rosenke K."/>
        </authorList>
    </citation>
    <scope>NUCLEOTIDE SEQUENCE</scope>
    <source>
        <strain evidence="5">86</strain>
    </source>
</reference>
<dbReference type="InterPro" id="IPR033248">
    <property type="entry name" value="Transketolase_C"/>
</dbReference>
<keyword evidence="3" id="KW-0786">Thiamine pyrophosphate</keyword>
<dbReference type="InterPro" id="IPR005475">
    <property type="entry name" value="Transketolase-like_Pyr-bd"/>
</dbReference>
<organism evidence="5">
    <name type="scientific">uncultured delta proteobacterium</name>
    <dbReference type="NCBI Taxonomy" id="34034"/>
    <lineage>
        <taxon>Bacteria</taxon>
        <taxon>Deltaproteobacteria</taxon>
        <taxon>environmental samples</taxon>
    </lineage>
</organism>
<dbReference type="Pfam" id="PF02780">
    <property type="entry name" value="Transketolase_C"/>
    <property type="match status" value="1"/>
</dbReference>
<comment type="cofactor">
    <cofactor evidence="1">
        <name>thiamine diphosphate</name>
        <dbReference type="ChEBI" id="CHEBI:58937"/>
    </cofactor>
</comment>
<dbReference type="SUPFAM" id="SSF52518">
    <property type="entry name" value="Thiamin diphosphate-binding fold (THDP-binding)"/>
    <property type="match status" value="1"/>
</dbReference>
<sequence length="326" mass="34567">MREMSYMQATFEAMKEEMLRDPAVFAMAEDINGQGGGVGAYTGLGAAVGDPARVMDTPISEAGIVSCAIGAALSGMRPVVDLRFSNCIPCSMDEIVNQAAKSRYMFGGQGKVSMVIRCPDGIVKMQGAHHTDCLEAWFAHVPGLQVVVPSNPADGKGLLKTAIRNNNPVMFFEHKLLFGMKGQVPDGEYTVPLGKASLAREGGDVTIVVYGIMVGRALEAAAELAAEGVEAEVVDLRTLSPWDKETVLASVKKTGRAVVAHEATRQCGFGTEISATIAEEAFGSLKGPVVRIGAPFVPIPVSPHLEDMCRTLPKDIADAARRCMRG</sequence>
<feature type="domain" description="Transketolase-like pyrimidine-binding" evidence="4">
    <location>
        <begin position="4"/>
        <end position="180"/>
    </location>
</feature>
<dbReference type="InterPro" id="IPR009014">
    <property type="entry name" value="Transketo_C/PFOR_II"/>
</dbReference>
<evidence type="ECO:0000256" key="1">
    <source>
        <dbReference type="ARBA" id="ARBA00001964"/>
    </source>
</evidence>